<dbReference type="KEGG" id="uam:UABAM_02225"/>
<dbReference type="SUPFAM" id="SSF117281">
    <property type="entry name" value="Kelch motif"/>
    <property type="match status" value="1"/>
</dbReference>
<dbReference type="SUPFAM" id="SSF69304">
    <property type="entry name" value="Tricorn protease N-terminal domain"/>
    <property type="match status" value="1"/>
</dbReference>
<dbReference type="Gene3D" id="2.120.10.30">
    <property type="entry name" value="TolB, C-terminal domain"/>
    <property type="match status" value="1"/>
</dbReference>
<dbReference type="InterPro" id="IPR011042">
    <property type="entry name" value="6-blade_b-propeller_TolB-like"/>
</dbReference>
<dbReference type="Pfam" id="PF07676">
    <property type="entry name" value="PD40"/>
    <property type="match status" value="1"/>
</dbReference>
<evidence type="ECO:0000313" key="5">
    <source>
        <dbReference type="Proteomes" id="UP000326354"/>
    </source>
</evidence>
<dbReference type="RefSeq" id="WP_151968053.1">
    <property type="nucleotide sequence ID" value="NZ_AP019860.1"/>
</dbReference>
<feature type="signal peptide" evidence="3">
    <location>
        <begin position="1"/>
        <end position="19"/>
    </location>
</feature>
<feature type="chain" id="PRO_5025062400" evidence="3">
    <location>
        <begin position="20"/>
        <end position="652"/>
    </location>
</feature>
<dbReference type="Gene3D" id="2.130.10.10">
    <property type="entry name" value="YVTN repeat-like/Quinoprotein amine dehydrogenase"/>
    <property type="match status" value="1"/>
</dbReference>
<dbReference type="InterPro" id="IPR015915">
    <property type="entry name" value="Kelch-typ_b-propeller"/>
</dbReference>
<dbReference type="PANTHER" id="PTHR24412">
    <property type="entry name" value="KELCH PROTEIN"/>
    <property type="match status" value="1"/>
</dbReference>
<evidence type="ECO:0000313" key="4">
    <source>
        <dbReference type="EMBL" id="BBM83870.1"/>
    </source>
</evidence>
<keyword evidence="5" id="KW-1185">Reference proteome</keyword>
<dbReference type="InterPro" id="IPR011659">
    <property type="entry name" value="WD40"/>
</dbReference>
<evidence type="ECO:0000256" key="3">
    <source>
        <dbReference type="SAM" id="SignalP"/>
    </source>
</evidence>
<keyword evidence="1" id="KW-0880">Kelch repeat</keyword>
<dbReference type="EMBL" id="AP019860">
    <property type="protein sequence ID" value="BBM83870.1"/>
    <property type="molecule type" value="Genomic_DNA"/>
</dbReference>
<dbReference type="PANTHER" id="PTHR24412:SF489">
    <property type="entry name" value="RING FINGER DOMAIN AND KELCH REPEAT-CONTAINING PROTEIN DDB_G0271372"/>
    <property type="match status" value="1"/>
</dbReference>
<name>A0A5S9IMP3_UABAM</name>
<dbReference type="InterPro" id="IPR006652">
    <property type="entry name" value="Kelch_1"/>
</dbReference>
<dbReference type="Proteomes" id="UP000326354">
    <property type="component" value="Chromosome"/>
</dbReference>
<reference evidence="4 5" key="1">
    <citation type="submission" date="2019-08" db="EMBL/GenBank/DDBJ databases">
        <title>Complete genome sequence of Candidatus Uab amorphum.</title>
        <authorList>
            <person name="Shiratori T."/>
            <person name="Suzuki S."/>
            <person name="Kakizawa Y."/>
            <person name="Ishida K."/>
        </authorList>
    </citation>
    <scope>NUCLEOTIDE SEQUENCE [LARGE SCALE GENOMIC DNA]</scope>
    <source>
        <strain evidence="4 5">SRT547</strain>
    </source>
</reference>
<evidence type="ECO:0000256" key="1">
    <source>
        <dbReference type="ARBA" id="ARBA00022441"/>
    </source>
</evidence>
<keyword evidence="3" id="KW-0732">Signal</keyword>
<dbReference type="Pfam" id="PF24681">
    <property type="entry name" value="Kelch_KLHDC2_KLHL20_DRC7"/>
    <property type="match status" value="1"/>
</dbReference>
<dbReference type="InterPro" id="IPR015943">
    <property type="entry name" value="WD40/YVTN_repeat-like_dom_sf"/>
</dbReference>
<proteinExistence type="predicted"/>
<sequence>MRKYLITCLALSFIVNMFAEDSLVFMKEFDKQKQIVLAKANGKNQTLVTSGENWHLYPDLSSDGQNIAYMQSTGEYGFAILSTNLQSKSVRKWNKNSGTHFHPRYSRNMRYLAFSQSQDYKNQIAIVDLLKAQNKGLWTTNSDNVMQYKGSYEVVKDRASCYFPHLSSDASFLVYHRTKSDDGREVVFYDRAKKSKTVIAQGMAPSVSFDDRWIAYTAKQGEHWNVWVYDRIEGKRFRVTEHGHNDYAPSFRADNSLFFASDRSGSLQIYTVANWQAKNPKAELFVSADNATFYAPRFSGNAVYKHETFEPFPAPSRSSFGSTVHNGYIYVAGGHQGKEHTYPPESFSNQVHRYNIEKKTWEEVARRNHKCHGFTLSSHGKYVYAFGGFTYSPDYTPKWTSLDVIERYDTEKNVWEIVGRMPRKRSSNVAVKVQNKVYLIGGWDSTPKFEHDYDGKFHREIDIFDLESETCYEADVLAPLPLRRAFTAVAHDNKIYLIGGLSIGTLEFNFLDKVTEFDIESGLFKDMPPLPFATFAPAAEVIGDDLFVFGGMFEVGYFFEYEYACSIYKYNFNSRSWKNTGRFLTESKGFSQVVKHDEKLFILGGHSYHYNDNGLFLPDGIPNTFRKKSKEAQATNDRNNPVRTTEIFSIQK</sequence>
<keyword evidence="2" id="KW-0677">Repeat</keyword>
<accession>A0A5S9IMP3</accession>
<organism evidence="4 5">
    <name type="scientific">Uabimicrobium amorphum</name>
    <dbReference type="NCBI Taxonomy" id="2596890"/>
    <lineage>
        <taxon>Bacteria</taxon>
        <taxon>Pseudomonadati</taxon>
        <taxon>Planctomycetota</taxon>
        <taxon>Candidatus Uabimicrobiia</taxon>
        <taxon>Candidatus Uabimicrobiales</taxon>
        <taxon>Candidatus Uabimicrobiaceae</taxon>
        <taxon>Candidatus Uabimicrobium</taxon>
    </lineage>
</organism>
<dbReference type="Gene3D" id="2.120.10.80">
    <property type="entry name" value="Kelch-type beta propeller"/>
    <property type="match status" value="2"/>
</dbReference>
<protein>
    <submittedName>
        <fullName evidence="4">Uncharacterized protein</fullName>
    </submittedName>
</protein>
<gene>
    <name evidence="4" type="ORF">UABAM_02225</name>
</gene>
<dbReference type="OrthoDB" id="246387at2"/>
<evidence type="ECO:0000256" key="2">
    <source>
        <dbReference type="ARBA" id="ARBA00022737"/>
    </source>
</evidence>
<dbReference type="AlphaFoldDB" id="A0A5S9IMP3"/>
<dbReference type="SMART" id="SM00612">
    <property type="entry name" value="Kelch"/>
    <property type="match status" value="4"/>
</dbReference>